<keyword evidence="3" id="KW-1185">Reference proteome</keyword>
<comment type="caution">
    <text evidence="2">The sequence shown here is derived from an EMBL/GenBank/DDBJ whole genome shotgun (WGS) entry which is preliminary data.</text>
</comment>
<dbReference type="Gene3D" id="3.40.50.410">
    <property type="entry name" value="von Willebrand factor, type A domain"/>
    <property type="match status" value="1"/>
</dbReference>
<feature type="domain" description="DUF58" evidence="1">
    <location>
        <begin position="70"/>
        <end position="289"/>
    </location>
</feature>
<evidence type="ECO:0000313" key="3">
    <source>
        <dbReference type="Proteomes" id="UP000265411"/>
    </source>
</evidence>
<dbReference type="SUPFAM" id="SSF53300">
    <property type="entry name" value="vWA-like"/>
    <property type="match status" value="1"/>
</dbReference>
<dbReference type="OrthoDB" id="9776116at2"/>
<reference evidence="2 3" key="1">
    <citation type="journal article" date="2018" name="Syst. Appl. Microbiol.">
        <title>Pseudomonas gallaeciensis sp. nov., isolated from crude-oil-contaminated intertidal sand samples after the Prestige oil spill.</title>
        <authorList>
            <person name="Mulet M."/>
            <person name="Sanchez D."/>
            <person name="Rodriguez A.C."/>
            <person name="Nogales B."/>
            <person name="Bosch R."/>
            <person name="Busquets A."/>
            <person name="Gomila M."/>
            <person name="Lalucat J."/>
            <person name="Garcia-Valdes E."/>
        </authorList>
    </citation>
    <scope>NUCLEOTIDE SEQUENCE [LARGE SCALE GENOMIC DNA]</scope>
    <source>
        <strain evidence="2 3">V113</strain>
    </source>
</reference>
<dbReference type="InterPro" id="IPR036465">
    <property type="entry name" value="vWFA_dom_sf"/>
</dbReference>
<dbReference type="PANTHER" id="PTHR33608">
    <property type="entry name" value="BLL2464 PROTEIN"/>
    <property type="match status" value="1"/>
</dbReference>
<sequence>MVLFQPRVAPVVGAASADAFDNRVHVDLTHLRSLERHAKALNLMPRQPASSVLSGRHGSRLRGRGLDFLELRGYLPADDVRNIDWRVTARTGEPHVRVFTEERDRPALIVVDQRMSMFFGSVYAMKSVVAAEAAALLAFALLAQQDRVGAVLVTDAGVTECRPARSRAGVMHFLQLLASANQALHADAPAGAPTSLDNVLESVARLARRDYLVIVLSDFDVIGARSEALLSALCQHNDVVLAPVTDPLAEQLPDDLGQVVSDGTVQAWLDTGDAQIRSALDAVSQQRREQLLQWQQRYGLSIAPLSAGEPTVAQLYRLLGVSRGRR</sequence>
<proteinExistence type="predicted"/>
<evidence type="ECO:0000313" key="2">
    <source>
        <dbReference type="EMBL" id="RGP55260.1"/>
    </source>
</evidence>
<dbReference type="AlphaFoldDB" id="A0A395R579"/>
<accession>A0A395R579</accession>
<gene>
    <name evidence="2" type="ORF">ASB58_09345</name>
</gene>
<dbReference type="Pfam" id="PF01882">
    <property type="entry name" value="DUF58"/>
    <property type="match status" value="1"/>
</dbReference>
<evidence type="ECO:0000259" key="1">
    <source>
        <dbReference type="Pfam" id="PF01882"/>
    </source>
</evidence>
<dbReference type="InterPro" id="IPR002881">
    <property type="entry name" value="DUF58"/>
</dbReference>
<organism evidence="2 3">
    <name type="scientific">Pseudomonas abyssi</name>
    <dbReference type="NCBI Taxonomy" id="170540"/>
    <lineage>
        <taxon>Bacteria</taxon>
        <taxon>Pseudomonadati</taxon>
        <taxon>Pseudomonadota</taxon>
        <taxon>Gammaproteobacteria</taxon>
        <taxon>Pseudomonadales</taxon>
        <taxon>Pseudomonadaceae</taxon>
        <taxon>Pseudomonas</taxon>
    </lineage>
</organism>
<protein>
    <submittedName>
        <fullName evidence="2">MoxR protein</fullName>
    </submittedName>
</protein>
<name>A0A395R579_9PSED</name>
<dbReference type="EMBL" id="LMAZ01000002">
    <property type="protein sequence ID" value="RGP55260.1"/>
    <property type="molecule type" value="Genomic_DNA"/>
</dbReference>
<dbReference type="Proteomes" id="UP000265411">
    <property type="component" value="Unassembled WGS sequence"/>
</dbReference>
<dbReference type="RefSeq" id="WP_118130243.1">
    <property type="nucleotide sequence ID" value="NZ_LMAZ01000002.1"/>
</dbReference>
<dbReference type="PANTHER" id="PTHR33608:SF12">
    <property type="entry name" value="DUF58 DOMAIN-CONTAINING PROTEIN"/>
    <property type="match status" value="1"/>
</dbReference>